<dbReference type="Pfam" id="PF03478">
    <property type="entry name" value="Beta-prop_KIB1-4"/>
    <property type="match status" value="1"/>
</dbReference>
<reference evidence="2" key="3">
    <citation type="submission" date="2021-01" db="EMBL/GenBank/DDBJ databases">
        <authorList>
            <consortium name="Genoscope - CEA"/>
            <person name="William W."/>
        </authorList>
    </citation>
    <scope>NUCLEOTIDE SEQUENCE</scope>
</reference>
<dbReference type="InterPro" id="IPR005174">
    <property type="entry name" value="KIB1-4_b-propeller"/>
</dbReference>
<proteinExistence type="predicted"/>
<dbReference type="OMA" id="WVATMDE"/>
<reference evidence="3 4" key="1">
    <citation type="journal article" date="2014" name="Science">
        <title>Plant genetics. Early allopolyploid evolution in the post-Neolithic Brassica napus oilseed genome.</title>
        <authorList>
            <person name="Chalhoub B."/>
            <person name="Denoeud F."/>
            <person name="Liu S."/>
            <person name="Parkin I.A."/>
            <person name="Tang H."/>
            <person name="Wang X."/>
            <person name="Chiquet J."/>
            <person name="Belcram H."/>
            <person name="Tong C."/>
            <person name="Samans B."/>
            <person name="Correa M."/>
            <person name="Da Silva C."/>
            <person name="Just J."/>
            <person name="Falentin C."/>
            <person name="Koh C.S."/>
            <person name="Le Clainche I."/>
            <person name="Bernard M."/>
            <person name="Bento P."/>
            <person name="Noel B."/>
            <person name="Labadie K."/>
            <person name="Alberti A."/>
            <person name="Charles M."/>
            <person name="Arnaud D."/>
            <person name="Guo H."/>
            <person name="Daviaud C."/>
            <person name="Alamery S."/>
            <person name="Jabbari K."/>
            <person name="Zhao M."/>
            <person name="Edger P.P."/>
            <person name="Chelaifa H."/>
            <person name="Tack D."/>
            <person name="Lassalle G."/>
            <person name="Mestiri I."/>
            <person name="Schnel N."/>
            <person name="Le Paslier M.C."/>
            <person name="Fan G."/>
            <person name="Renault V."/>
            <person name="Bayer P.E."/>
            <person name="Golicz A.A."/>
            <person name="Manoli S."/>
            <person name="Lee T.H."/>
            <person name="Thi V.H."/>
            <person name="Chalabi S."/>
            <person name="Hu Q."/>
            <person name="Fan C."/>
            <person name="Tollenaere R."/>
            <person name="Lu Y."/>
            <person name="Battail C."/>
            <person name="Shen J."/>
            <person name="Sidebottom C.H."/>
            <person name="Wang X."/>
            <person name="Canaguier A."/>
            <person name="Chauveau A."/>
            <person name="Berard A."/>
            <person name="Deniot G."/>
            <person name="Guan M."/>
            <person name="Liu Z."/>
            <person name="Sun F."/>
            <person name="Lim Y.P."/>
            <person name="Lyons E."/>
            <person name="Town C.D."/>
            <person name="Bancroft I."/>
            <person name="Wang X."/>
            <person name="Meng J."/>
            <person name="Ma J."/>
            <person name="Pires J.C."/>
            <person name="King G.J."/>
            <person name="Brunel D."/>
            <person name="Delourme R."/>
            <person name="Renard M."/>
            <person name="Aury J.M."/>
            <person name="Adams K.L."/>
            <person name="Batley J."/>
            <person name="Snowdon R.J."/>
            <person name="Tost J."/>
            <person name="Edwards D."/>
            <person name="Zhou Y."/>
            <person name="Hua W."/>
            <person name="Sharpe A.G."/>
            <person name="Paterson A.H."/>
            <person name="Guan C."/>
            <person name="Wincker P."/>
        </authorList>
    </citation>
    <scope>NUCLEOTIDE SEQUENCE [LARGE SCALE GENOMIC DNA]</scope>
    <source>
        <strain evidence="4">cv. Darmor-bzh</strain>
    </source>
</reference>
<feature type="domain" description="KIB1-4 beta-propeller" evidence="1">
    <location>
        <begin position="85"/>
        <end position="328"/>
    </location>
</feature>
<name>A0A078HLF0_BRANA</name>
<evidence type="ECO:0000259" key="1">
    <source>
        <dbReference type="Pfam" id="PF03478"/>
    </source>
</evidence>
<dbReference type="PaxDb" id="3708-A0A078HLF0"/>
<reference evidence="3" key="2">
    <citation type="submission" date="2014-06" db="EMBL/GenBank/DDBJ databases">
        <authorList>
            <person name="Genoscope - CEA"/>
        </authorList>
    </citation>
    <scope>NUCLEOTIDE SEQUENCE</scope>
</reference>
<dbReference type="Gramene" id="CDY38159">
    <property type="protein sequence ID" value="CDY38159"/>
    <property type="gene ID" value="GSBRNA2T00065459001"/>
</dbReference>
<dbReference type="PANTHER" id="PTHR44259:SF93">
    <property type="entry name" value="PROTEIN, PUTATIVE (DUF295)-RELATED"/>
    <property type="match status" value="1"/>
</dbReference>
<accession>A0A078HLF0</accession>
<organism evidence="3 4">
    <name type="scientific">Brassica napus</name>
    <name type="common">Rape</name>
    <dbReference type="NCBI Taxonomy" id="3708"/>
    <lineage>
        <taxon>Eukaryota</taxon>
        <taxon>Viridiplantae</taxon>
        <taxon>Streptophyta</taxon>
        <taxon>Embryophyta</taxon>
        <taxon>Tracheophyta</taxon>
        <taxon>Spermatophyta</taxon>
        <taxon>Magnoliopsida</taxon>
        <taxon>eudicotyledons</taxon>
        <taxon>Gunneridae</taxon>
        <taxon>Pentapetalae</taxon>
        <taxon>rosids</taxon>
        <taxon>malvids</taxon>
        <taxon>Brassicales</taxon>
        <taxon>Brassicaceae</taxon>
        <taxon>Brassiceae</taxon>
        <taxon>Brassica</taxon>
    </lineage>
</organism>
<evidence type="ECO:0000313" key="4">
    <source>
        <dbReference type="Proteomes" id="UP000028999"/>
    </source>
</evidence>
<dbReference type="Proteomes" id="UP001295469">
    <property type="component" value="Chromosome A07"/>
</dbReference>
<dbReference type="EMBL" id="LK032417">
    <property type="protein sequence ID" value="CDY38159.1"/>
    <property type="molecule type" value="Genomic_DNA"/>
</dbReference>
<dbReference type="PANTHER" id="PTHR44259">
    <property type="entry name" value="OS07G0183000 PROTEIN-RELATED"/>
    <property type="match status" value="1"/>
</dbReference>
<protein>
    <submittedName>
        <fullName evidence="2">(rape) hypothetical protein</fullName>
    </submittedName>
    <submittedName>
        <fullName evidence="3">BnaA07g02240D protein</fullName>
    </submittedName>
</protein>
<dbReference type="EMBL" id="HG994361">
    <property type="protein sequence ID" value="CAF2157213.1"/>
    <property type="molecule type" value="Genomic_DNA"/>
</dbReference>
<dbReference type="AlphaFoldDB" id="A0A078HLF0"/>
<evidence type="ECO:0000313" key="3">
    <source>
        <dbReference type="EMBL" id="CDY38159.1"/>
    </source>
</evidence>
<sequence>MSSLLLSRLSRLCLRKPPALGVRGRYLCGSRFLSQTPIYRIVRADDCRYSSEDESVGRLVVRNVNASEEKDEVLEKMVPTDLMNGTIGGSHGWVATMDDYFVRLHDDLNPGASDSDPKRIVLGRPKTLPHCQTELVTNVAMSSSPEDGDCILAVKFLGPQLSFCRPARQIRGYVEWVNIRIDDPCFFSSRVSYSERYKMFSMLASGGTYIGYWDLEKKDRSQNLSVCRSDLYTQFNQFEMQHTSNDCRSELLVEGPTGETFIVNWWAGILRRFMVYKIDEYMGIHTASFTKDIGDVCIFVSSKGQPFCLKASLYGLTSNYIYYVSDRVSGKVSIRDNVIVGRLGRSFAPYFIPPQSS</sequence>
<evidence type="ECO:0000313" key="2">
    <source>
        <dbReference type="EMBL" id="CAF2157213.1"/>
    </source>
</evidence>
<dbReference type="Proteomes" id="UP000028999">
    <property type="component" value="Unassembled WGS sequence"/>
</dbReference>
<gene>
    <name evidence="3" type="primary">BnaA07g02240D</name>
    <name evidence="2" type="ORF">DARMORV10_A07P02770.1</name>
    <name evidence="3" type="ORF">GSBRNA2T00065459001</name>
</gene>
<dbReference type="InterPro" id="IPR050942">
    <property type="entry name" value="F-box_BR-signaling"/>
</dbReference>
<keyword evidence="4" id="KW-1185">Reference proteome</keyword>